<dbReference type="Proteomes" id="UP000000639">
    <property type="component" value="Chromosome"/>
</dbReference>
<gene>
    <name evidence="2" type="ordered locus">Ping_1949</name>
</gene>
<sequence length="143" mass="16724">MRIWQWLGYLGLIPFVACLWLLEISINSSANNLLFNPQQAFLFYSAIILSFLAGALWRKDTLTPHIATQIISNFLCLYAFVCLFMPIFYALMFLPIGYFSLFFVEYVLCNNKEKAYTTSYFLMRLRLTVLVIFLHAAALMLWF</sequence>
<keyword evidence="1" id="KW-1133">Transmembrane helix</keyword>
<dbReference type="RefSeq" id="WP_011770278.1">
    <property type="nucleotide sequence ID" value="NC_008709.1"/>
</dbReference>
<keyword evidence="1" id="KW-0472">Membrane</keyword>
<protein>
    <recommendedName>
        <fullName evidence="4">DUF3429 domain-containing protein</fullName>
    </recommendedName>
</protein>
<dbReference type="KEGG" id="pin:Ping_1949"/>
<dbReference type="InterPro" id="IPR021836">
    <property type="entry name" value="DUF3429"/>
</dbReference>
<proteinExistence type="predicted"/>
<feature type="transmembrane region" description="Helical" evidence="1">
    <location>
        <begin position="77"/>
        <end position="104"/>
    </location>
</feature>
<dbReference type="Pfam" id="PF11911">
    <property type="entry name" value="DUF3429"/>
    <property type="match status" value="1"/>
</dbReference>
<evidence type="ECO:0000256" key="1">
    <source>
        <dbReference type="SAM" id="Phobius"/>
    </source>
</evidence>
<evidence type="ECO:0000313" key="2">
    <source>
        <dbReference type="EMBL" id="ABM03718.1"/>
    </source>
</evidence>
<evidence type="ECO:0000313" key="3">
    <source>
        <dbReference type="Proteomes" id="UP000000639"/>
    </source>
</evidence>
<evidence type="ECO:0008006" key="4">
    <source>
        <dbReference type="Google" id="ProtNLM"/>
    </source>
</evidence>
<reference evidence="2 3" key="1">
    <citation type="submission" date="2007-01" db="EMBL/GenBank/DDBJ databases">
        <title>Complete sequence of Psychromonas ingrahamii 37.</title>
        <authorList>
            <consortium name="US DOE Joint Genome Institute"/>
            <person name="Copeland A."/>
            <person name="Lucas S."/>
            <person name="Lapidus A."/>
            <person name="Barry K."/>
            <person name="Detter J.C."/>
            <person name="Glavina del Rio T."/>
            <person name="Hammon N."/>
            <person name="Israni S."/>
            <person name="Dalin E."/>
            <person name="Tice H."/>
            <person name="Pitluck S."/>
            <person name="Thompson L.S."/>
            <person name="Brettin T."/>
            <person name="Bruce D."/>
            <person name="Han C."/>
            <person name="Tapia R."/>
            <person name="Schmutz J."/>
            <person name="Larimer F."/>
            <person name="Land M."/>
            <person name="Hauser L."/>
            <person name="Kyrpides N."/>
            <person name="Ivanova N."/>
            <person name="Staley J."/>
            <person name="Richardson P."/>
        </authorList>
    </citation>
    <scope>NUCLEOTIDE SEQUENCE [LARGE SCALE GENOMIC DNA]</scope>
    <source>
        <strain evidence="2 3">37</strain>
    </source>
</reference>
<dbReference type="EMBL" id="CP000510">
    <property type="protein sequence ID" value="ABM03718.1"/>
    <property type="molecule type" value="Genomic_DNA"/>
</dbReference>
<feature type="transmembrane region" description="Helical" evidence="1">
    <location>
        <begin position="125"/>
        <end position="142"/>
    </location>
</feature>
<organism evidence="2 3">
    <name type="scientific">Psychromonas ingrahamii (strain DSM 17664 / CCUG 51855 / 37)</name>
    <dbReference type="NCBI Taxonomy" id="357804"/>
    <lineage>
        <taxon>Bacteria</taxon>
        <taxon>Pseudomonadati</taxon>
        <taxon>Pseudomonadota</taxon>
        <taxon>Gammaproteobacteria</taxon>
        <taxon>Alteromonadales</taxon>
        <taxon>Psychromonadaceae</taxon>
        <taxon>Psychromonas</taxon>
    </lineage>
</organism>
<keyword evidence="1" id="KW-0812">Transmembrane</keyword>
<dbReference type="HOGENOM" id="CLU_045137_3_0_6"/>
<keyword evidence="3" id="KW-1185">Reference proteome</keyword>
<feature type="transmembrane region" description="Helical" evidence="1">
    <location>
        <begin position="6"/>
        <end position="28"/>
    </location>
</feature>
<name>A1SW53_PSYIN</name>
<dbReference type="AlphaFoldDB" id="A1SW53"/>
<accession>A1SW53</accession>
<feature type="transmembrane region" description="Helical" evidence="1">
    <location>
        <begin position="40"/>
        <end position="57"/>
    </location>
</feature>